<keyword evidence="3" id="KW-1003">Cell membrane</keyword>
<dbReference type="SUPFAM" id="SSF53756">
    <property type="entry name" value="UDP-Glycosyltransferase/glycogen phosphorylase"/>
    <property type="match status" value="1"/>
</dbReference>
<dbReference type="EMBL" id="NPMS01000005">
    <property type="protein sequence ID" value="OZU88374.1"/>
    <property type="molecule type" value="Genomic_DNA"/>
</dbReference>
<keyword evidence="8" id="KW-1185">Reference proteome</keyword>
<comment type="caution">
    <text evidence="7">The sequence shown here is derived from an EMBL/GenBank/DDBJ whole genome shotgun (WGS) entry which is preliminary data.</text>
</comment>
<gene>
    <name evidence="7" type="ORF">CIL03_12045</name>
</gene>
<evidence type="ECO:0000313" key="7">
    <source>
        <dbReference type="EMBL" id="OZU88374.1"/>
    </source>
</evidence>
<proteinExistence type="inferred from homology"/>
<dbReference type="Proteomes" id="UP000216498">
    <property type="component" value="Unassembled WGS sequence"/>
</dbReference>
<accession>A0A265NA67</accession>
<keyword evidence="6" id="KW-0472">Membrane</keyword>
<keyword evidence="5" id="KW-0777">Teichoic acid biosynthesis</keyword>
<dbReference type="PANTHER" id="PTHR37316:SF1">
    <property type="entry name" value="TEICHOIC ACID GLYCEROL-PHOSPHATE PRIMASE"/>
    <property type="match status" value="1"/>
</dbReference>
<dbReference type="GO" id="GO:0047355">
    <property type="term" value="F:CDP-glycerol glycerophosphotransferase activity"/>
    <property type="evidence" value="ECO:0007669"/>
    <property type="project" value="InterPro"/>
</dbReference>
<evidence type="ECO:0000256" key="5">
    <source>
        <dbReference type="ARBA" id="ARBA00022944"/>
    </source>
</evidence>
<evidence type="ECO:0000256" key="4">
    <source>
        <dbReference type="ARBA" id="ARBA00022679"/>
    </source>
</evidence>
<dbReference type="Pfam" id="PF04464">
    <property type="entry name" value="Glyphos_transf"/>
    <property type="match status" value="1"/>
</dbReference>
<dbReference type="RefSeq" id="WP_094886113.1">
    <property type="nucleotide sequence ID" value="NZ_NPMS01000005.1"/>
</dbReference>
<name>A0A265NA67_9BACI</name>
<dbReference type="AlphaFoldDB" id="A0A265NA67"/>
<dbReference type="GO" id="GO:0005886">
    <property type="term" value="C:plasma membrane"/>
    <property type="evidence" value="ECO:0007669"/>
    <property type="project" value="UniProtKB-SubCell"/>
</dbReference>
<dbReference type="Gene3D" id="3.40.50.12580">
    <property type="match status" value="1"/>
</dbReference>
<dbReference type="InterPro" id="IPR043148">
    <property type="entry name" value="TagF_C"/>
</dbReference>
<dbReference type="InterPro" id="IPR051612">
    <property type="entry name" value="Teichoic_Acid_Biosynth"/>
</dbReference>
<protein>
    <submittedName>
        <fullName evidence="7">CDP-glycerol--glycerophosphate glycerophosphotransferase</fullName>
    </submittedName>
</protein>
<dbReference type="InterPro" id="IPR007554">
    <property type="entry name" value="Glycerophosphate_synth"/>
</dbReference>
<evidence type="ECO:0000256" key="2">
    <source>
        <dbReference type="ARBA" id="ARBA00010488"/>
    </source>
</evidence>
<sequence length="393" mass="45105">MARELGITIYLFVFRILFNMFKLFPQKKKTIGVASFGDNLFYTVNSLNNLADEEIIILKDPSCRYEFDSSVGSIIPFDIKQPVSFLKSIYHLATATTILVDTYFGFLAAATFRKGTTCIQLWHAGGAIKHFGLMDPSNEFRSVKAIERFQQVYNRFDYTVVGSEKMADTFRESFGLPDEKMLRTGIPRSDVLFDESVRKQSWQDLVERFPAIKGKKIILYAPTFREQQLTNYALELDIKQLYKALSDEYVLFIKLHPAVSSNISFSYGDFVFDVSDYKDTNALLLITDLLITDYSSIPFEYALLEKPMIFFAYDLEEYRVTSGLIEDYENQMPGPVVASTEAIILAISEDRFDINRIRAFADDWNKYSNGNSSLNLSRFLTGTEEKEKEEVLV</sequence>
<evidence type="ECO:0000313" key="8">
    <source>
        <dbReference type="Proteomes" id="UP000216498"/>
    </source>
</evidence>
<comment type="subcellular location">
    <subcellularLocation>
        <location evidence="1">Cell membrane</location>
        <topology evidence="1">Peripheral membrane protein</topology>
    </subcellularLocation>
</comment>
<dbReference type="GO" id="GO:0019350">
    <property type="term" value="P:teichoic acid biosynthetic process"/>
    <property type="evidence" value="ECO:0007669"/>
    <property type="project" value="UniProtKB-KW"/>
</dbReference>
<comment type="similarity">
    <text evidence="2">Belongs to the CDP-glycerol glycerophosphotransferase family.</text>
</comment>
<evidence type="ECO:0000256" key="1">
    <source>
        <dbReference type="ARBA" id="ARBA00004202"/>
    </source>
</evidence>
<dbReference type="OrthoDB" id="9811865at2"/>
<dbReference type="Gene3D" id="3.40.50.11820">
    <property type="match status" value="1"/>
</dbReference>
<evidence type="ECO:0000256" key="3">
    <source>
        <dbReference type="ARBA" id="ARBA00022475"/>
    </source>
</evidence>
<keyword evidence="4 7" id="KW-0808">Transferase</keyword>
<dbReference type="InterPro" id="IPR043149">
    <property type="entry name" value="TagF_N"/>
</dbReference>
<reference evidence="7 8" key="1">
    <citation type="submission" date="2017-08" db="EMBL/GenBank/DDBJ databases">
        <title>Virgibacillus indicus sp. nov. and Virgibacillus profoundi sp. nov, two moderately halophilic bacteria isolated from marine sediment by using the Microfluidic Streak Plate.</title>
        <authorList>
            <person name="Xu B."/>
            <person name="Hu B."/>
            <person name="Wang J."/>
            <person name="Zhu Y."/>
            <person name="Huang L."/>
            <person name="Du W."/>
            <person name="Huang Y."/>
        </authorList>
    </citation>
    <scope>NUCLEOTIDE SEQUENCE [LARGE SCALE GENOMIC DNA]</scope>
    <source>
        <strain evidence="7 8">IO3-P2-C2</strain>
    </source>
</reference>
<evidence type="ECO:0000256" key="6">
    <source>
        <dbReference type="ARBA" id="ARBA00023136"/>
    </source>
</evidence>
<organism evidence="7 8">
    <name type="scientific">Virgibacillus indicus</name>
    <dbReference type="NCBI Taxonomy" id="2024554"/>
    <lineage>
        <taxon>Bacteria</taxon>
        <taxon>Bacillati</taxon>
        <taxon>Bacillota</taxon>
        <taxon>Bacilli</taxon>
        <taxon>Bacillales</taxon>
        <taxon>Bacillaceae</taxon>
        <taxon>Virgibacillus</taxon>
    </lineage>
</organism>
<dbReference type="PANTHER" id="PTHR37316">
    <property type="entry name" value="TEICHOIC ACID GLYCEROL-PHOSPHATE PRIMASE"/>
    <property type="match status" value="1"/>
</dbReference>